<evidence type="ECO:0000313" key="4">
    <source>
        <dbReference type="Proteomes" id="UP000321723"/>
    </source>
</evidence>
<dbReference type="Proteomes" id="UP000564629">
    <property type="component" value="Unassembled WGS sequence"/>
</dbReference>
<protein>
    <submittedName>
        <fullName evidence="2">Uncharacterized protein</fullName>
    </submittedName>
</protein>
<dbReference type="RefSeq" id="WP_183835128.1">
    <property type="nucleotide sequence ID" value="NZ_BJVQ01000031.1"/>
</dbReference>
<keyword evidence="4" id="KW-1185">Reference proteome</keyword>
<organism evidence="2 4">
    <name type="scientific">Cellulomonas hominis</name>
    <dbReference type="NCBI Taxonomy" id="156981"/>
    <lineage>
        <taxon>Bacteria</taxon>
        <taxon>Bacillati</taxon>
        <taxon>Actinomycetota</taxon>
        <taxon>Actinomycetes</taxon>
        <taxon>Micrococcales</taxon>
        <taxon>Cellulomonadaceae</taxon>
        <taxon>Cellulomonas</taxon>
    </lineage>
</organism>
<reference evidence="3 5" key="2">
    <citation type="submission" date="2020-08" db="EMBL/GenBank/DDBJ databases">
        <title>Sequencing the genomes of 1000 actinobacteria strains.</title>
        <authorList>
            <person name="Klenk H.-P."/>
        </authorList>
    </citation>
    <scope>NUCLEOTIDE SEQUENCE [LARGE SCALE GENOMIC DNA]</scope>
    <source>
        <strain evidence="3 5">DSM 9581</strain>
    </source>
</reference>
<evidence type="ECO:0000313" key="3">
    <source>
        <dbReference type="EMBL" id="MBB5474586.1"/>
    </source>
</evidence>
<feature type="transmembrane region" description="Helical" evidence="1">
    <location>
        <begin position="6"/>
        <end position="21"/>
    </location>
</feature>
<name>A0A511FD16_9CELL</name>
<evidence type="ECO:0000256" key="1">
    <source>
        <dbReference type="SAM" id="Phobius"/>
    </source>
</evidence>
<accession>A0A511FD16</accession>
<sequence>MLWDIFLYLVLAAWLVLWLLRDHGFFGIRRGAIFGAARRDAQPISGRRE</sequence>
<dbReference type="Proteomes" id="UP000321723">
    <property type="component" value="Unassembled WGS sequence"/>
</dbReference>
<comment type="caution">
    <text evidence="2">The sequence shown here is derived from an EMBL/GenBank/DDBJ whole genome shotgun (WGS) entry which is preliminary data.</text>
</comment>
<dbReference type="EMBL" id="JACHDN010000001">
    <property type="protein sequence ID" value="MBB5474586.1"/>
    <property type="molecule type" value="Genomic_DNA"/>
</dbReference>
<dbReference type="AlphaFoldDB" id="A0A511FD16"/>
<reference evidence="2 4" key="1">
    <citation type="submission" date="2019-07" db="EMBL/GenBank/DDBJ databases">
        <title>Whole genome shotgun sequence of Cellulomonas hominis NBRC 16055.</title>
        <authorList>
            <person name="Hosoyama A."/>
            <person name="Uohara A."/>
            <person name="Ohji S."/>
            <person name="Ichikawa N."/>
        </authorList>
    </citation>
    <scope>NUCLEOTIDE SEQUENCE [LARGE SCALE GENOMIC DNA]</scope>
    <source>
        <strain evidence="2 4">NBRC 16055</strain>
    </source>
</reference>
<evidence type="ECO:0000313" key="5">
    <source>
        <dbReference type="Proteomes" id="UP000564629"/>
    </source>
</evidence>
<gene>
    <name evidence="2" type="ORF">CHO01_22560</name>
    <name evidence="3" type="ORF">HNR08_003322</name>
</gene>
<keyword evidence="1" id="KW-0812">Transmembrane</keyword>
<proteinExistence type="predicted"/>
<keyword evidence="1" id="KW-1133">Transmembrane helix</keyword>
<evidence type="ECO:0000313" key="2">
    <source>
        <dbReference type="EMBL" id="GEL47140.1"/>
    </source>
</evidence>
<keyword evidence="1" id="KW-0472">Membrane</keyword>
<dbReference type="EMBL" id="BJVQ01000031">
    <property type="protein sequence ID" value="GEL47140.1"/>
    <property type="molecule type" value="Genomic_DNA"/>
</dbReference>